<dbReference type="PhylomeDB" id="A0A060T951"/>
<dbReference type="PROSITE" id="PS50853">
    <property type="entry name" value="FN3"/>
    <property type="match status" value="1"/>
</dbReference>
<protein>
    <recommendedName>
        <fullName evidence="3">Purple acid phosphatase</fullName>
        <ecNumber evidence="3">3.1.3.2</ecNumber>
    </recommendedName>
</protein>
<dbReference type="CDD" id="cd00063">
    <property type="entry name" value="FN3"/>
    <property type="match status" value="1"/>
</dbReference>
<dbReference type="Pfam" id="PF16656">
    <property type="entry name" value="Pur_ac_phosph_N"/>
    <property type="match status" value="1"/>
</dbReference>
<reference evidence="5" key="1">
    <citation type="submission" date="2014-02" db="EMBL/GenBank/DDBJ databases">
        <authorList>
            <person name="Genoscope - CEA"/>
        </authorList>
    </citation>
    <scope>NUCLEOTIDE SEQUENCE</scope>
    <source>
        <strain evidence="5">LS3</strain>
    </source>
</reference>
<comment type="similarity">
    <text evidence="3">Belongs to the metallophosphoesterase superfamily. Purple acid phosphatase family.</text>
</comment>
<evidence type="ECO:0000256" key="2">
    <source>
        <dbReference type="ARBA" id="ARBA00023180"/>
    </source>
</evidence>
<dbReference type="SUPFAM" id="SSF49363">
    <property type="entry name" value="Purple acid phosphatase, N-terminal domain"/>
    <property type="match status" value="1"/>
</dbReference>
<dbReference type="SUPFAM" id="SSF56300">
    <property type="entry name" value="Metallo-dependent phosphatases"/>
    <property type="match status" value="1"/>
</dbReference>
<dbReference type="EMBL" id="HG937694">
    <property type="protein sequence ID" value="CDP37498.1"/>
    <property type="molecule type" value="Genomic_DNA"/>
</dbReference>
<evidence type="ECO:0000313" key="5">
    <source>
        <dbReference type="EMBL" id="CDP37498.1"/>
    </source>
</evidence>
<dbReference type="Pfam" id="PF00149">
    <property type="entry name" value="Metallophos"/>
    <property type="match status" value="1"/>
</dbReference>
<evidence type="ECO:0000259" key="4">
    <source>
        <dbReference type="PROSITE" id="PS50853"/>
    </source>
</evidence>
<keyword evidence="1" id="KW-0732">Signal</keyword>
<sequence>MLVLALLPAIAQAVQPVVRDYSDPSEGPSQFRLAYNGPDGMTVSWNTPNKVDGPTVYYGTDPRYLNLTSGPGTSSTFDSSVNWDNHVEISGLQPFTKYYYRVGGQNTSLSASSSDYYFTTARPAGDHTPFTIAAIADMGIVVGDALSKMIPPTFGALLDNREEYEFLWHNGDFGYADDWLWEELTLVYKWSNGVEAYNNIMNAYFDELSDVTRNTPYMAGAGNHEADCIEPGVLEIGPVDLSICPDGQRNFTYYRNHFRMPTRGQNSDKFFQNMWYSWDYGMVHFVEISTETDQGEGVTAPDETNNGIGLDSGPFGYPNQQLQWLEEDLAAVDRKKTPWIIVGGHRPWYVADSSSLCQTCQDAFEEILYKHNVDLVITGHAHYYERDHPVYKGQIDPNHLNNPRAPLYIVNGAAGNFEGHTTVSKWPDYTATLNQDQYGWSKLVFHNATHLEHQFISSETGNVVDQAFLYKDHGTNSTVSNSTASTSNTTSPIANPTTLSTNLTALM</sequence>
<keyword evidence="2" id="KW-0325">Glycoprotein</keyword>
<dbReference type="InterPro" id="IPR025733">
    <property type="entry name" value="PAPs_C"/>
</dbReference>
<dbReference type="AlphaFoldDB" id="A0A060T951"/>
<reference evidence="5" key="2">
    <citation type="submission" date="2014-06" db="EMBL/GenBank/DDBJ databases">
        <title>The complete genome of Blastobotrys (Arxula) adeninivorans LS3 - a yeast of biotechnological interest.</title>
        <authorList>
            <person name="Kunze G."/>
            <person name="Gaillardin C."/>
            <person name="Czernicka M."/>
            <person name="Durrens P."/>
            <person name="Martin T."/>
            <person name="Boer E."/>
            <person name="Gabaldon T."/>
            <person name="Cruz J."/>
            <person name="Talla E."/>
            <person name="Marck C."/>
            <person name="Goffeau A."/>
            <person name="Barbe V."/>
            <person name="Baret P."/>
            <person name="Baronian K."/>
            <person name="Beier S."/>
            <person name="Bleykasten C."/>
            <person name="Bode R."/>
            <person name="Casaregola S."/>
            <person name="Despons L."/>
            <person name="Fairhead C."/>
            <person name="Giersberg M."/>
            <person name="Gierski P."/>
            <person name="Hahnel U."/>
            <person name="Hartmann A."/>
            <person name="Jankowska D."/>
            <person name="Jubin C."/>
            <person name="Jung P."/>
            <person name="Lafontaine I."/>
            <person name="Leh-Louis V."/>
            <person name="Lemaire M."/>
            <person name="Marcet-Houben M."/>
            <person name="Mascher M."/>
            <person name="Morel G."/>
            <person name="Richard G.-F."/>
            <person name="Riechen J."/>
            <person name="Sacerdot C."/>
            <person name="Sarkar A."/>
            <person name="Savel G."/>
            <person name="Schacherer J."/>
            <person name="Sherman D."/>
            <person name="Straub M.-L."/>
            <person name="Stein N."/>
            <person name="Thierry A."/>
            <person name="Trautwein-Schult A."/>
            <person name="Westhof E."/>
            <person name="Worch S."/>
            <person name="Dujon B."/>
            <person name="Souciet J.-L."/>
            <person name="Wincker P."/>
            <person name="Scholz U."/>
            <person name="Neuveglise N."/>
        </authorList>
    </citation>
    <scope>NUCLEOTIDE SEQUENCE</scope>
    <source>
        <strain evidence="5">LS3</strain>
    </source>
</reference>
<dbReference type="InterPro" id="IPR004843">
    <property type="entry name" value="Calcineurin-like_PHP"/>
</dbReference>
<name>A0A060T951_BLAAD</name>
<dbReference type="InterPro" id="IPR041792">
    <property type="entry name" value="MPP_PAP"/>
</dbReference>
<feature type="domain" description="Fibronectin type-III" evidence="4">
    <location>
        <begin position="27"/>
        <end position="123"/>
    </location>
</feature>
<dbReference type="EC" id="3.1.3.2" evidence="3"/>
<evidence type="ECO:0000256" key="1">
    <source>
        <dbReference type="ARBA" id="ARBA00022729"/>
    </source>
</evidence>
<dbReference type="Gene3D" id="2.60.40.380">
    <property type="entry name" value="Purple acid phosphatase-like, N-terminal"/>
    <property type="match status" value="1"/>
</dbReference>
<dbReference type="GO" id="GO:0003993">
    <property type="term" value="F:acid phosphatase activity"/>
    <property type="evidence" value="ECO:0007669"/>
    <property type="project" value="UniProtKB-EC"/>
</dbReference>
<organism evidence="5">
    <name type="scientific">Blastobotrys adeninivorans</name>
    <name type="common">Yeast</name>
    <name type="synonym">Arxula adeninivorans</name>
    <dbReference type="NCBI Taxonomy" id="409370"/>
    <lineage>
        <taxon>Eukaryota</taxon>
        <taxon>Fungi</taxon>
        <taxon>Dikarya</taxon>
        <taxon>Ascomycota</taxon>
        <taxon>Saccharomycotina</taxon>
        <taxon>Dipodascomycetes</taxon>
        <taxon>Dipodascales</taxon>
        <taxon>Trichomonascaceae</taxon>
        <taxon>Blastobotrys</taxon>
    </lineage>
</organism>
<dbReference type="InterPro" id="IPR015914">
    <property type="entry name" value="PAPs_N"/>
</dbReference>
<dbReference type="SMART" id="SM00060">
    <property type="entry name" value="FN3"/>
    <property type="match status" value="1"/>
</dbReference>
<accession>A0A060T951</accession>
<comment type="catalytic activity">
    <reaction evidence="3">
        <text>a phosphate monoester + H2O = an alcohol + phosphate</text>
        <dbReference type="Rhea" id="RHEA:15017"/>
        <dbReference type="ChEBI" id="CHEBI:15377"/>
        <dbReference type="ChEBI" id="CHEBI:30879"/>
        <dbReference type="ChEBI" id="CHEBI:43474"/>
        <dbReference type="ChEBI" id="CHEBI:67140"/>
        <dbReference type="EC" id="3.1.3.2"/>
    </reaction>
</comment>
<dbReference type="CDD" id="cd00839">
    <property type="entry name" value="MPP_PAPs"/>
    <property type="match status" value="1"/>
</dbReference>
<dbReference type="GO" id="GO:0046872">
    <property type="term" value="F:metal ion binding"/>
    <property type="evidence" value="ECO:0007669"/>
    <property type="project" value="InterPro"/>
</dbReference>
<dbReference type="InterPro" id="IPR003961">
    <property type="entry name" value="FN3_dom"/>
</dbReference>
<dbReference type="InterPro" id="IPR029052">
    <property type="entry name" value="Metallo-depent_PP-like"/>
</dbReference>
<dbReference type="InterPro" id="IPR008963">
    <property type="entry name" value="Purple_acid_Pase-like_N"/>
</dbReference>
<gene>
    <name evidence="5" type="ORF">GNLVRS02_ARAD1D12892g</name>
</gene>
<dbReference type="Pfam" id="PF14008">
    <property type="entry name" value="Metallophos_C"/>
    <property type="match status" value="1"/>
</dbReference>
<proteinExistence type="inferred from homology"/>
<dbReference type="PANTHER" id="PTHR45867:SF3">
    <property type="entry name" value="ACID PHOSPHATASE TYPE 7"/>
    <property type="match status" value="1"/>
</dbReference>
<evidence type="ECO:0000256" key="3">
    <source>
        <dbReference type="RuleBase" id="RU361203"/>
    </source>
</evidence>
<dbReference type="Gene3D" id="3.60.21.10">
    <property type="match status" value="1"/>
</dbReference>
<dbReference type="PANTHER" id="PTHR45867">
    <property type="entry name" value="PURPLE ACID PHOSPHATASE"/>
    <property type="match status" value="1"/>
</dbReference>
<keyword evidence="3" id="KW-0378">Hydrolase</keyword>